<name>A0A813AT68_9DINO</name>
<protein>
    <submittedName>
        <fullName evidence="3">True protein</fullName>
    </submittedName>
</protein>
<dbReference type="AlphaFoldDB" id="A0A813AT68"/>
<gene>
    <name evidence="3" type="primary">true</name>
    <name evidence="3" type="ORF">SNEC2469_LOCUS28812</name>
</gene>
<accession>A0A813AT68</accession>
<feature type="non-terminal residue" evidence="3">
    <location>
        <position position="604"/>
    </location>
</feature>
<feature type="compositionally biased region" description="Basic and acidic residues" evidence="1">
    <location>
        <begin position="565"/>
        <end position="585"/>
    </location>
</feature>
<feature type="region of interest" description="Disordered" evidence="1">
    <location>
        <begin position="217"/>
        <end position="236"/>
    </location>
</feature>
<evidence type="ECO:0000256" key="1">
    <source>
        <dbReference type="SAM" id="MobiDB-lite"/>
    </source>
</evidence>
<dbReference type="PANTHER" id="PTHR11439">
    <property type="entry name" value="GAG-POL-RELATED RETROTRANSPOSON"/>
    <property type="match status" value="1"/>
</dbReference>
<dbReference type="Proteomes" id="UP000601435">
    <property type="component" value="Unassembled WGS sequence"/>
</dbReference>
<keyword evidence="2" id="KW-1133">Transmembrane helix</keyword>
<keyword evidence="2" id="KW-0812">Transmembrane</keyword>
<dbReference type="EMBL" id="CAJNJA010063446">
    <property type="protein sequence ID" value="CAE7879513.1"/>
    <property type="molecule type" value="Genomic_DNA"/>
</dbReference>
<feature type="region of interest" description="Disordered" evidence="1">
    <location>
        <begin position="547"/>
        <end position="586"/>
    </location>
</feature>
<evidence type="ECO:0000313" key="4">
    <source>
        <dbReference type="Proteomes" id="UP000601435"/>
    </source>
</evidence>
<keyword evidence="2" id="KW-0472">Membrane</keyword>
<feature type="region of interest" description="Disordered" evidence="1">
    <location>
        <begin position="505"/>
        <end position="526"/>
    </location>
</feature>
<feature type="compositionally biased region" description="Polar residues" evidence="1">
    <location>
        <begin position="220"/>
        <end position="231"/>
    </location>
</feature>
<sequence>QKRIDNKEVWLRRARLVAREFAFLEPHREGLFSPASSAIVTRLIPHLFIQQRSLGWSMMAVDIADAYLTCSQGEPTITSVKLGDATLWFRLDKCLPGQRDGSSRWFGEFSSYLHEHCNTEQMPQMTSILRFPEKQGAGLLHVDDLLAAGVTSILEGCCSQLSRKYKISVQWIRSPGDELNFLKKRHVLISDGELSIEVHGKHLDRLLEITGLALSKGRSRQSPMPTGNLPTEQEDDPLLDSDQGSKFRTCVGILLYLQADIPEAQFAIRYLASYMSKPTRGSWSLLRHLTGYLHQHQSQCQCVSSSAVGQGLIVRNEGKHEAQHLVEAFSDADWAGCKKTRKSVSGSAFLVNSQLVYSASRTQRLIALSSAESEYHAAISCAIDGLLIRAVVEFLYQGEVAPLRVLVDNQAFLVALQTARSLGGSDDEQDDGSNEPTAWELFLSVMMQFFGYVAAFMEAYPAALSAAAQVAVICIVLCFASCIFRRDPQPTVNVHIGGVTVSGTPSVPQDYTSTSSQEPPSAGCSSAEESFDAEAWITEAAREARMQSQAKLRGASSKAKSSPQSEKRNERLHMPGSSNDHKQLPKDVVIIGSDVASCTVPTMW</sequence>
<dbReference type="CDD" id="cd09272">
    <property type="entry name" value="RNase_HI_RT_Ty1"/>
    <property type="match status" value="1"/>
</dbReference>
<comment type="caution">
    <text evidence="3">The sequence shown here is derived from an EMBL/GenBank/DDBJ whole genome shotgun (WGS) entry which is preliminary data.</text>
</comment>
<keyword evidence="4" id="KW-1185">Reference proteome</keyword>
<dbReference type="PANTHER" id="PTHR11439:SF467">
    <property type="entry name" value="INTEGRASE CATALYTIC DOMAIN-CONTAINING PROTEIN"/>
    <property type="match status" value="1"/>
</dbReference>
<evidence type="ECO:0000313" key="3">
    <source>
        <dbReference type="EMBL" id="CAE7879513.1"/>
    </source>
</evidence>
<organism evidence="3 4">
    <name type="scientific">Symbiodinium necroappetens</name>
    <dbReference type="NCBI Taxonomy" id="1628268"/>
    <lineage>
        <taxon>Eukaryota</taxon>
        <taxon>Sar</taxon>
        <taxon>Alveolata</taxon>
        <taxon>Dinophyceae</taxon>
        <taxon>Suessiales</taxon>
        <taxon>Symbiodiniaceae</taxon>
        <taxon>Symbiodinium</taxon>
    </lineage>
</organism>
<proteinExistence type="predicted"/>
<feature type="transmembrane region" description="Helical" evidence="2">
    <location>
        <begin position="463"/>
        <end position="484"/>
    </location>
</feature>
<reference evidence="3" key="1">
    <citation type="submission" date="2021-02" db="EMBL/GenBank/DDBJ databases">
        <authorList>
            <person name="Dougan E. K."/>
            <person name="Rhodes N."/>
            <person name="Thang M."/>
            <person name="Chan C."/>
        </authorList>
    </citation>
    <scope>NUCLEOTIDE SEQUENCE</scope>
</reference>
<evidence type="ECO:0000256" key="2">
    <source>
        <dbReference type="SAM" id="Phobius"/>
    </source>
</evidence>
<dbReference type="OrthoDB" id="419756at2759"/>